<dbReference type="GO" id="GO:0015891">
    <property type="term" value="P:siderophore transport"/>
    <property type="evidence" value="ECO:0007669"/>
    <property type="project" value="InterPro"/>
</dbReference>
<dbReference type="Proteomes" id="UP001249020">
    <property type="component" value="Unassembled WGS sequence"/>
</dbReference>
<evidence type="ECO:0000256" key="10">
    <source>
        <dbReference type="RuleBase" id="RU362123"/>
    </source>
</evidence>
<dbReference type="PROSITE" id="PS52015">
    <property type="entry name" value="TONB_CTD"/>
    <property type="match status" value="1"/>
</dbReference>
<comment type="similarity">
    <text evidence="2 10">Belongs to the TonB family.</text>
</comment>
<dbReference type="InterPro" id="IPR006260">
    <property type="entry name" value="TonB/TolA_C"/>
</dbReference>
<keyword evidence="6" id="KW-0812">Transmembrane</keyword>
<comment type="function">
    <text evidence="10">Interacts with outer membrane receptor proteins that carry out high-affinity binding and energy dependent uptake into the periplasmic space of specific substrates. It could act to transduce energy from the cytoplasmic membrane to specific energy-requiring processes in the outer membrane, resulting in the release into the periplasm of ligands bound by these outer membrane proteins.</text>
</comment>
<dbReference type="PANTHER" id="PTHR33446:SF14">
    <property type="entry name" value="PROTEIN TONB"/>
    <property type="match status" value="1"/>
</dbReference>
<dbReference type="PANTHER" id="PTHR33446">
    <property type="entry name" value="PROTEIN TONB-RELATED"/>
    <property type="match status" value="1"/>
</dbReference>
<dbReference type="AlphaFoldDB" id="A0AAW8R993"/>
<keyword evidence="10" id="KW-0735">Signal-anchor</keyword>
<evidence type="ECO:0000256" key="1">
    <source>
        <dbReference type="ARBA" id="ARBA00004383"/>
    </source>
</evidence>
<keyword evidence="3 10" id="KW-0813">Transport</keyword>
<keyword evidence="5 10" id="KW-0997">Cell inner membrane</keyword>
<gene>
    <name evidence="12" type="ORF">RM544_14480</name>
</gene>
<keyword evidence="4 10" id="KW-1003">Cell membrane</keyword>
<sequence length="399" mass="44739">MIDFETMEEERLLNSFSKHQKVLAVALATLFIGSESASSEVAEPLTFATAFAAYKTQLNSAKASPDTILELATLSYELGRKKYGERHLTSYLLRQNLAHAYLDAGEFQLAASHYKSILDYYENTLGDDSQSYYFALLDIINLLKIARKLDGLEPKDLSLGVFSDHLAVDRLIEITPDIIAMMPESAMLFRAQTVKTAVSNSLLIKPSLIKKLAEKQLKESLKVYGEMSASTAEARFFLSKIYSHEGKYGKAIEQLEQVVQEFEDAPDYSNPFTLASHARLVVLFQEQGEHDLATQHCRAVGCLRPWDNNKEQTPLYRINPMYPPAMLKAHKDGWVKVRYDIAEDGFAENVKVITSSDSHFEEPAAVAIGKWRFAPKTINGNAVIAKGLEVILQFKIDAR</sequence>
<dbReference type="Pfam" id="PF13181">
    <property type="entry name" value="TPR_8"/>
    <property type="match status" value="1"/>
</dbReference>
<dbReference type="InterPro" id="IPR019734">
    <property type="entry name" value="TPR_rpt"/>
</dbReference>
<evidence type="ECO:0000256" key="7">
    <source>
        <dbReference type="ARBA" id="ARBA00022927"/>
    </source>
</evidence>
<dbReference type="SUPFAM" id="SSF48452">
    <property type="entry name" value="TPR-like"/>
    <property type="match status" value="1"/>
</dbReference>
<dbReference type="SMART" id="SM00028">
    <property type="entry name" value="TPR"/>
    <property type="match status" value="2"/>
</dbReference>
<evidence type="ECO:0000256" key="2">
    <source>
        <dbReference type="ARBA" id="ARBA00006555"/>
    </source>
</evidence>
<evidence type="ECO:0000256" key="3">
    <source>
        <dbReference type="ARBA" id="ARBA00022448"/>
    </source>
</evidence>
<dbReference type="NCBIfam" id="TIGR01352">
    <property type="entry name" value="tonB_Cterm"/>
    <property type="match status" value="1"/>
</dbReference>
<reference evidence="12 13" key="1">
    <citation type="submission" date="2023-09" db="EMBL/GenBank/DDBJ databases">
        <authorList>
            <person name="Rey-Velasco X."/>
        </authorList>
    </citation>
    <scope>NUCLEOTIDE SEQUENCE [LARGE SCALE GENOMIC DNA]</scope>
    <source>
        <strain evidence="12 13">W409</strain>
    </source>
</reference>
<evidence type="ECO:0000256" key="9">
    <source>
        <dbReference type="ARBA" id="ARBA00023136"/>
    </source>
</evidence>
<dbReference type="RefSeq" id="WP_311362519.1">
    <property type="nucleotide sequence ID" value="NZ_JAVRIE010000006.1"/>
</dbReference>
<evidence type="ECO:0000256" key="8">
    <source>
        <dbReference type="ARBA" id="ARBA00022989"/>
    </source>
</evidence>
<dbReference type="Pfam" id="PF03544">
    <property type="entry name" value="TonB_C"/>
    <property type="match status" value="1"/>
</dbReference>
<protein>
    <recommendedName>
        <fullName evidence="10">Protein TonB</fullName>
    </recommendedName>
</protein>
<dbReference type="GO" id="GO:0030288">
    <property type="term" value="C:outer membrane-bounded periplasmic space"/>
    <property type="evidence" value="ECO:0007669"/>
    <property type="project" value="InterPro"/>
</dbReference>
<dbReference type="GO" id="GO:0005886">
    <property type="term" value="C:plasma membrane"/>
    <property type="evidence" value="ECO:0007669"/>
    <property type="project" value="UniProtKB-SubCell"/>
</dbReference>
<feature type="domain" description="TonB C-terminal" evidence="11">
    <location>
        <begin position="307"/>
        <end position="399"/>
    </location>
</feature>
<evidence type="ECO:0000259" key="11">
    <source>
        <dbReference type="PROSITE" id="PS52015"/>
    </source>
</evidence>
<evidence type="ECO:0000256" key="6">
    <source>
        <dbReference type="ARBA" id="ARBA00022692"/>
    </source>
</evidence>
<dbReference type="SUPFAM" id="SSF74653">
    <property type="entry name" value="TolA/TonB C-terminal domain"/>
    <property type="match status" value="1"/>
</dbReference>
<dbReference type="EMBL" id="JAVRIE010000006">
    <property type="protein sequence ID" value="MDT0583753.1"/>
    <property type="molecule type" value="Genomic_DNA"/>
</dbReference>
<dbReference type="Gene3D" id="3.30.1150.10">
    <property type="match status" value="1"/>
</dbReference>
<dbReference type="GO" id="GO:0031992">
    <property type="term" value="F:energy transducer activity"/>
    <property type="evidence" value="ECO:0007669"/>
    <property type="project" value="InterPro"/>
</dbReference>
<evidence type="ECO:0000313" key="13">
    <source>
        <dbReference type="Proteomes" id="UP001249020"/>
    </source>
</evidence>
<keyword evidence="9" id="KW-0472">Membrane</keyword>
<keyword evidence="7 10" id="KW-0653">Protein transport</keyword>
<dbReference type="PRINTS" id="PR01374">
    <property type="entry name" value="TONBPROTEIN"/>
</dbReference>
<comment type="subcellular location">
    <subcellularLocation>
        <location evidence="1 10">Cell inner membrane</location>
        <topology evidence="1 10">Single-pass membrane protein</topology>
        <orientation evidence="1 10">Periplasmic side</orientation>
    </subcellularLocation>
</comment>
<keyword evidence="8" id="KW-1133">Transmembrane helix</keyword>
<dbReference type="InterPro" id="IPR011990">
    <property type="entry name" value="TPR-like_helical_dom_sf"/>
</dbReference>
<name>A0AAW8R993_9ALTE</name>
<evidence type="ECO:0000256" key="5">
    <source>
        <dbReference type="ARBA" id="ARBA00022519"/>
    </source>
</evidence>
<dbReference type="Gene3D" id="1.25.40.10">
    <property type="entry name" value="Tetratricopeptide repeat domain"/>
    <property type="match status" value="2"/>
</dbReference>
<keyword evidence="13" id="KW-1185">Reference proteome</keyword>
<organism evidence="12 13">
    <name type="scientific">Brumicola blandensis</name>
    <dbReference type="NCBI Taxonomy" id="3075611"/>
    <lineage>
        <taxon>Bacteria</taxon>
        <taxon>Pseudomonadati</taxon>
        <taxon>Pseudomonadota</taxon>
        <taxon>Gammaproteobacteria</taxon>
        <taxon>Alteromonadales</taxon>
        <taxon>Alteromonadaceae</taxon>
        <taxon>Brumicola</taxon>
    </lineage>
</organism>
<dbReference type="GO" id="GO:0055085">
    <property type="term" value="P:transmembrane transport"/>
    <property type="evidence" value="ECO:0007669"/>
    <property type="project" value="InterPro"/>
</dbReference>
<proteinExistence type="inferred from homology"/>
<comment type="caution">
    <text evidence="12">The sequence shown here is derived from an EMBL/GenBank/DDBJ whole genome shotgun (WGS) entry which is preliminary data.</text>
</comment>
<accession>A0AAW8R993</accession>
<evidence type="ECO:0000256" key="4">
    <source>
        <dbReference type="ARBA" id="ARBA00022475"/>
    </source>
</evidence>
<evidence type="ECO:0000313" key="12">
    <source>
        <dbReference type="EMBL" id="MDT0583753.1"/>
    </source>
</evidence>
<dbReference type="InterPro" id="IPR003538">
    <property type="entry name" value="TonB"/>
</dbReference>
<dbReference type="InterPro" id="IPR037682">
    <property type="entry name" value="TonB_C"/>
</dbReference>
<dbReference type="GO" id="GO:0015031">
    <property type="term" value="P:protein transport"/>
    <property type="evidence" value="ECO:0007669"/>
    <property type="project" value="UniProtKB-UniRule"/>
</dbReference>
<dbReference type="InterPro" id="IPR051045">
    <property type="entry name" value="TonB-dependent_transducer"/>
</dbReference>